<dbReference type="SUPFAM" id="SSF48452">
    <property type="entry name" value="TPR-like"/>
    <property type="match status" value="2"/>
</dbReference>
<dbReference type="InterPro" id="IPR011990">
    <property type="entry name" value="TPR-like_helical_dom_sf"/>
</dbReference>
<dbReference type="AlphaFoldDB" id="A0A101QTR5"/>
<dbReference type="InterPro" id="IPR019734">
    <property type="entry name" value="TPR_rpt"/>
</dbReference>
<evidence type="ECO:0008006" key="4">
    <source>
        <dbReference type="Google" id="ProtNLM"/>
    </source>
</evidence>
<reference evidence="2 3" key="1">
    <citation type="submission" date="2015-10" db="EMBL/GenBank/DDBJ databases">
        <title>Draft genome sequence of Streptomyces longwoodensis DSM 41677, type strain for the species Streptomyces longwoodensis.</title>
        <authorList>
            <person name="Ruckert C."/>
            <person name="Winkler A."/>
            <person name="Kalinowski J."/>
            <person name="Kampfer P."/>
            <person name="Glaeser S."/>
        </authorList>
    </citation>
    <scope>NUCLEOTIDE SEQUENCE [LARGE SCALE GENOMIC DNA]</scope>
    <source>
        <strain evidence="2 3">DSM 41677</strain>
    </source>
</reference>
<gene>
    <name evidence="2" type="ORF">AQJ30_24130</name>
</gene>
<dbReference type="EMBL" id="LMWS01000031">
    <property type="protein sequence ID" value="KUN35768.1"/>
    <property type="molecule type" value="Genomic_DNA"/>
</dbReference>
<evidence type="ECO:0000313" key="2">
    <source>
        <dbReference type="EMBL" id="KUN35768.1"/>
    </source>
</evidence>
<accession>A0A101QTR5</accession>
<feature type="region of interest" description="Disordered" evidence="1">
    <location>
        <begin position="451"/>
        <end position="489"/>
    </location>
</feature>
<dbReference type="PANTHER" id="PTHR10098:SF108">
    <property type="entry name" value="TETRATRICOPEPTIDE REPEAT PROTEIN 28"/>
    <property type="match status" value="1"/>
</dbReference>
<keyword evidence="3" id="KW-1185">Reference proteome</keyword>
<dbReference type="SMART" id="SM00028">
    <property type="entry name" value="TPR"/>
    <property type="match status" value="4"/>
</dbReference>
<evidence type="ECO:0000313" key="3">
    <source>
        <dbReference type="Proteomes" id="UP000053271"/>
    </source>
</evidence>
<organism evidence="2 3">
    <name type="scientific">Streptomyces longwoodensis</name>
    <dbReference type="NCBI Taxonomy" id="68231"/>
    <lineage>
        <taxon>Bacteria</taxon>
        <taxon>Bacillati</taxon>
        <taxon>Actinomycetota</taxon>
        <taxon>Actinomycetes</taxon>
        <taxon>Kitasatosporales</taxon>
        <taxon>Streptomycetaceae</taxon>
        <taxon>Streptomyces</taxon>
    </lineage>
</organism>
<dbReference type="RefSeq" id="WP_067237729.1">
    <property type="nucleotide sequence ID" value="NZ_KQ948557.1"/>
</dbReference>
<feature type="compositionally biased region" description="Basic residues" evidence="1">
    <location>
        <begin position="480"/>
        <end position="489"/>
    </location>
</feature>
<dbReference type="Gene3D" id="1.25.40.10">
    <property type="entry name" value="Tetratricopeptide repeat domain"/>
    <property type="match status" value="2"/>
</dbReference>
<dbReference type="PANTHER" id="PTHR10098">
    <property type="entry name" value="RAPSYN-RELATED"/>
    <property type="match status" value="1"/>
</dbReference>
<sequence length="489" mass="53784">MVVAHLVQARRGTSEGQRIVLHDLARGYSKELAAEHPADEADRAVRRLLGALLSAADVADTRLRPAGARHSGRDGAVRQLPPGDAVAADVWEAVEWFEAERVVLVAAVAHAHARGWWELCWEITDAMSIALEHQWRWDISSQVHELALDAAGHLGDGRARAALLRNLGEALRDSGSDVGRAAECFREAIALFQSSGDARGEGDALGNLGILLRQQGVLREAMQRLIAAERLFRALPLERGLAWALREKAVINRHWTRYTQALAQLDASQALFAANDEVRGVGWVLRTRADTEKESTVDGCPLPRRWYEGPWPGHDATSGPEQDPRWPAARAHYEQAAQLLHAVRDHRGHTWITLGLADMALYEGDQAAAESISHALRETEACGDHRGLSRALTVQALLVAETNRLSDAIELAEQALAGPTDHVGAAQASFRLARLYGATGRRQDVLRALQQSRTHHQAAGMPFPDHDDTELSKALTRPAPRARRFRRHQ</sequence>
<proteinExistence type="predicted"/>
<name>A0A101QTR5_9ACTN</name>
<dbReference type="STRING" id="68231.AQJ30_24130"/>
<evidence type="ECO:0000256" key="1">
    <source>
        <dbReference type="SAM" id="MobiDB-lite"/>
    </source>
</evidence>
<protein>
    <recommendedName>
        <fullName evidence="4">MalT-like TPR region domain-containing protein</fullName>
    </recommendedName>
</protein>
<dbReference type="Proteomes" id="UP000053271">
    <property type="component" value="Unassembled WGS sequence"/>
</dbReference>
<dbReference type="GeneID" id="91427680"/>
<comment type="caution">
    <text evidence="2">The sequence shown here is derived from an EMBL/GenBank/DDBJ whole genome shotgun (WGS) entry which is preliminary data.</text>
</comment>